<dbReference type="SUPFAM" id="SSF75005">
    <property type="entry name" value="Arabinanase/levansucrase/invertase"/>
    <property type="match status" value="2"/>
</dbReference>
<name>A0A554LN21_9BACT</name>
<evidence type="ECO:0000313" key="3">
    <source>
        <dbReference type="Proteomes" id="UP000316495"/>
    </source>
</evidence>
<keyword evidence="1" id="KW-0812">Transmembrane</keyword>
<dbReference type="AlphaFoldDB" id="A0A554LN21"/>
<feature type="transmembrane region" description="Helical" evidence="1">
    <location>
        <begin position="12"/>
        <end position="31"/>
    </location>
</feature>
<dbReference type="Proteomes" id="UP000316495">
    <property type="component" value="Unassembled WGS sequence"/>
</dbReference>
<protein>
    <recommendedName>
        <fullName evidence="4">Exo-alpha-sialidase</fullName>
    </recommendedName>
</protein>
<gene>
    <name evidence="2" type="ORF">Athens101428_391</name>
</gene>
<proteinExistence type="predicted"/>
<reference evidence="2 3" key="1">
    <citation type="submission" date="2017-07" db="EMBL/GenBank/DDBJ databases">
        <title>Mechanisms for carbon and nitrogen cycling indicate functional differentiation within the Candidate Phyla Radiation.</title>
        <authorList>
            <person name="Danczak R.E."/>
            <person name="Johnston M.D."/>
            <person name="Kenah C."/>
            <person name="Slattery M."/>
            <person name="Wrighton K.C."/>
            <person name="Wilkins M.J."/>
        </authorList>
    </citation>
    <scope>NUCLEOTIDE SEQUENCE [LARGE SCALE GENOMIC DNA]</scope>
    <source>
        <strain evidence="2">Athens1014_28</strain>
    </source>
</reference>
<keyword evidence="1" id="KW-0472">Membrane</keyword>
<accession>A0A554LN21</accession>
<evidence type="ECO:0000313" key="2">
    <source>
        <dbReference type="EMBL" id="TSC94238.1"/>
    </source>
</evidence>
<organism evidence="2 3">
    <name type="scientific">Candidatus Berkelbacteria bacterium Athens1014_28</name>
    <dbReference type="NCBI Taxonomy" id="2017145"/>
    <lineage>
        <taxon>Bacteria</taxon>
        <taxon>Candidatus Berkelbacteria</taxon>
    </lineage>
</organism>
<evidence type="ECO:0008006" key="4">
    <source>
        <dbReference type="Google" id="ProtNLM"/>
    </source>
</evidence>
<keyword evidence="1" id="KW-1133">Transmembrane helix</keyword>
<dbReference type="Gene3D" id="2.115.10.20">
    <property type="entry name" value="Glycosyl hydrolase domain, family 43"/>
    <property type="match status" value="2"/>
</dbReference>
<comment type="caution">
    <text evidence="2">The sequence shown here is derived from an EMBL/GenBank/DDBJ whole genome shotgun (WGS) entry which is preliminary data.</text>
</comment>
<sequence>MGEENKKSKIWIWLLFVLLFLAIIGGIYYFFTKNQVNKTSTGESASSEIAMKNALEKWTRDDKMIMANTTSTDTHKITDDLYRMYRMGQGGIYYSESTDGISFDGGKSTGVTEDKGKMISNPTVLKIYDGKWIMIYEQAPIRQPGEKLGSPGVSNQRNLYLATSTDGEAFIEAGVAVDSSKADNYFASVPELVLMPSNVVVMYYVSGGESIARAYSIDEGRSWTRNNDYVLENAVDPDIIVELDISAVKNNQVGGKMKFTMYYSMLDPAKNAIYKATSIDGEEWNLAGKVLEKKNSNSAIVDPDVVEISTGKYMMFFGESESETSTGGSAINLYRATTDESIF</sequence>
<dbReference type="EMBL" id="VMGN01000018">
    <property type="protein sequence ID" value="TSC94238.1"/>
    <property type="molecule type" value="Genomic_DNA"/>
</dbReference>
<dbReference type="InterPro" id="IPR023296">
    <property type="entry name" value="Glyco_hydro_beta-prop_sf"/>
</dbReference>
<evidence type="ECO:0000256" key="1">
    <source>
        <dbReference type="SAM" id="Phobius"/>
    </source>
</evidence>